<dbReference type="Proteomes" id="UP000027178">
    <property type="component" value="Unassembled WGS sequence"/>
</dbReference>
<dbReference type="PATRIC" id="fig|1348663.4.peg.4004"/>
<keyword evidence="2" id="KW-1185">Reference proteome</keyword>
<dbReference type="RefSeq" id="WP_035864676.1">
    <property type="nucleotide sequence ID" value="NZ_KK853997.1"/>
</dbReference>
<proteinExistence type="predicted"/>
<gene>
    <name evidence="1" type="ORF">KCH_41530</name>
</gene>
<dbReference type="EMBL" id="JNBY01000093">
    <property type="protein sequence ID" value="KDN84362.1"/>
    <property type="molecule type" value="Genomic_DNA"/>
</dbReference>
<evidence type="ECO:0000313" key="1">
    <source>
        <dbReference type="EMBL" id="KDN84362.1"/>
    </source>
</evidence>
<sequence>MDITPADPRDQHIAQLRAALERAVPELAFAAGQLAADDEAQAERLLAAADHLTATLERTAPPQA</sequence>
<organism evidence="1 2">
    <name type="scientific">Kitasatospora cheerisanensis KCTC 2395</name>
    <dbReference type="NCBI Taxonomy" id="1348663"/>
    <lineage>
        <taxon>Bacteria</taxon>
        <taxon>Bacillati</taxon>
        <taxon>Actinomycetota</taxon>
        <taxon>Actinomycetes</taxon>
        <taxon>Kitasatosporales</taxon>
        <taxon>Streptomycetaceae</taxon>
        <taxon>Kitasatospora</taxon>
    </lineage>
</organism>
<comment type="caution">
    <text evidence="1">The sequence shown here is derived from an EMBL/GenBank/DDBJ whole genome shotgun (WGS) entry which is preliminary data.</text>
</comment>
<dbReference type="OrthoDB" id="4351180at2"/>
<dbReference type="HOGENOM" id="CLU_2861815_0_0_11"/>
<dbReference type="AlphaFoldDB" id="A0A066YSZ3"/>
<reference evidence="1 2" key="1">
    <citation type="submission" date="2014-05" db="EMBL/GenBank/DDBJ databases">
        <title>Draft Genome Sequence of Kitasatospora cheerisanensis KCTC 2395.</title>
        <authorList>
            <person name="Nam D.H."/>
        </authorList>
    </citation>
    <scope>NUCLEOTIDE SEQUENCE [LARGE SCALE GENOMIC DNA]</scope>
    <source>
        <strain evidence="1 2">KCTC 2395</strain>
    </source>
</reference>
<evidence type="ECO:0000313" key="2">
    <source>
        <dbReference type="Proteomes" id="UP000027178"/>
    </source>
</evidence>
<accession>A0A066YSZ3</accession>
<name>A0A066YSZ3_9ACTN</name>
<protein>
    <submittedName>
        <fullName evidence="1">Uncharacterized protein</fullName>
    </submittedName>
</protein>